<gene>
    <name evidence="1" type="ORF">MANES_16G048670v8</name>
</gene>
<evidence type="ECO:0000313" key="2">
    <source>
        <dbReference type="Proteomes" id="UP000091857"/>
    </source>
</evidence>
<evidence type="ECO:0000313" key="1">
    <source>
        <dbReference type="EMBL" id="KAG8635643.1"/>
    </source>
</evidence>
<keyword evidence="2" id="KW-1185">Reference proteome</keyword>
<dbReference type="Proteomes" id="UP000091857">
    <property type="component" value="Chromosome 16"/>
</dbReference>
<protein>
    <submittedName>
        <fullName evidence="1">Uncharacterized protein</fullName>
    </submittedName>
</protein>
<proteinExistence type="predicted"/>
<reference evidence="2" key="1">
    <citation type="journal article" date="2016" name="Nat. Biotechnol.">
        <title>Sequencing wild and cultivated cassava and related species reveals extensive interspecific hybridization and genetic diversity.</title>
        <authorList>
            <person name="Bredeson J.V."/>
            <person name="Lyons J.B."/>
            <person name="Prochnik S.E."/>
            <person name="Wu G.A."/>
            <person name="Ha C.M."/>
            <person name="Edsinger-Gonzales E."/>
            <person name="Grimwood J."/>
            <person name="Schmutz J."/>
            <person name="Rabbi I.Y."/>
            <person name="Egesi C."/>
            <person name="Nauluvula P."/>
            <person name="Lebot V."/>
            <person name="Ndunguru J."/>
            <person name="Mkamilo G."/>
            <person name="Bart R.S."/>
            <person name="Setter T.L."/>
            <person name="Gleadow R.M."/>
            <person name="Kulakow P."/>
            <person name="Ferguson M.E."/>
            <person name="Rounsley S."/>
            <person name="Rokhsar D.S."/>
        </authorList>
    </citation>
    <scope>NUCLEOTIDE SEQUENCE [LARGE SCALE GENOMIC DNA]</scope>
    <source>
        <strain evidence="2">cv. AM560-2</strain>
    </source>
</reference>
<organism evidence="1 2">
    <name type="scientific">Manihot esculenta</name>
    <name type="common">Cassava</name>
    <name type="synonym">Jatropha manihot</name>
    <dbReference type="NCBI Taxonomy" id="3983"/>
    <lineage>
        <taxon>Eukaryota</taxon>
        <taxon>Viridiplantae</taxon>
        <taxon>Streptophyta</taxon>
        <taxon>Embryophyta</taxon>
        <taxon>Tracheophyta</taxon>
        <taxon>Spermatophyta</taxon>
        <taxon>Magnoliopsida</taxon>
        <taxon>eudicotyledons</taxon>
        <taxon>Gunneridae</taxon>
        <taxon>Pentapetalae</taxon>
        <taxon>rosids</taxon>
        <taxon>fabids</taxon>
        <taxon>Malpighiales</taxon>
        <taxon>Euphorbiaceae</taxon>
        <taxon>Crotonoideae</taxon>
        <taxon>Manihoteae</taxon>
        <taxon>Manihot</taxon>
    </lineage>
</organism>
<dbReference type="EMBL" id="CM004402">
    <property type="protein sequence ID" value="KAG8635643.1"/>
    <property type="molecule type" value="Genomic_DNA"/>
</dbReference>
<comment type="caution">
    <text evidence="1">The sequence shown here is derived from an EMBL/GenBank/DDBJ whole genome shotgun (WGS) entry which is preliminary data.</text>
</comment>
<name>A0ACB7G7W0_MANES</name>
<accession>A0ACB7G7W0</accession>
<sequence>MIYHEIERPDVAVLPLAICYDMSYVREDQVRPYRPWHSWTGYDMRYVGGYW</sequence>